<feature type="region of interest" description="Disordered" evidence="1">
    <location>
        <begin position="50"/>
        <end position="80"/>
    </location>
</feature>
<evidence type="ECO:0000313" key="2">
    <source>
        <dbReference type="EMBL" id="XBS68251.1"/>
    </source>
</evidence>
<proteinExistence type="predicted"/>
<protein>
    <recommendedName>
        <fullName evidence="3">Energy transducer TonB</fullName>
    </recommendedName>
</protein>
<reference evidence="2" key="1">
    <citation type="submission" date="2024-06" db="EMBL/GenBank/DDBJ databases">
        <authorList>
            <person name="Coelho C."/>
            <person name="Bento M."/>
            <person name="Garcia E."/>
            <person name="Camelo A."/>
            <person name="Brandao I."/>
            <person name="Espirito Santo C."/>
            <person name="Trovao J."/>
            <person name="Verissimo A."/>
            <person name="Costa J."/>
            <person name="Tiago I."/>
        </authorList>
    </citation>
    <scope>NUCLEOTIDE SEQUENCE</scope>
    <source>
        <strain evidence="2">KWT182</strain>
    </source>
</reference>
<dbReference type="EMBL" id="CP157947">
    <property type="protein sequence ID" value="XBS68251.1"/>
    <property type="molecule type" value="Genomic_DNA"/>
</dbReference>
<organism evidence="2">
    <name type="scientific">Acerihabitans sp. KWT182</name>
    <dbReference type="NCBI Taxonomy" id="3157919"/>
    <lineage>
        <taxon>Bacteria</taxon>
        <taxon>Pseudomonadati</taxon>
        <taxon>Pseudomonadota</taxon>
        <taxon>Gammaproteobacteria</taxon>
        <taxon>Enterobacterales</taxon>
        <taxon>Pectobacteriaceae</taxon>
        <taxon>Acerihabitans</taxon>
    </lineage>
</organism>
<gene>
    <name evidence="2" type="ORF">ABK905_15820</name>
</gene>
<dbReference type="AlphaFoldDB" id="A0AAU7Q7Q3"/>
<accession>A0AAU7Q7Q3</accession>
<evidence type="ECO:0000256" key="1">
    <source>
        <dbReference type="SAM" id="MobiDB-lite"/>
    </source>
</evidence>
<name>A0AAU7Q7Q3_9GAMM</name>
<feature type="compositionally biased region" description="Basic residues" evidence="1">
    <location>
        <begin position="60"/>
        <end position="74"/>
    </location>
</feature>
<sequence length="80" mass="9192">MKTTRRFMWPYVVSVGLHTSLVAGLLYASINRIYPSIAVEQPMNVTLVAPAPEPPPPCSPRRRPLLPKRQRLQSRRWNLN</sequence>
<evidence type="ECO:0008006" key="3">
    <source>
        <dbReference type="Google" id="ProtNLM"/>
    </source>
</evidence>